<keyword evidence="2" id="KW-0472">Membrane</keyword>
<evidence type="ECO:0000313" key="3">
    <source>
        <dbReference type="EMBL" id="AZQ52487.1"/>
    </source>
</evidence>
<reference evidence="3 4" key="1">
    <citation type="submission" date="2018-12" db="EMBL/GenBank/DDBJ databases">
        <title>Cadmium resistance mechanism in endophytic bacteria Burkholderia cenocepacia YG-3.</title>
        <authorList>
            <person name="Zhang X."/>
            <person name="Wang X."/>
            <person name="Zhu Y."/>
        </authorList>
    </citation>
    <scope>NUCLEOTIDE SEQUENCE [LARGE SCALE GENOMIC DNA]</scope>
    <source>
        <strain evidence="3 4">YG-3</strain>
    </source>
</reference>
<feature type="region of interest" description="Disordered" evidence="1">
    <location>
        <begin position="1"/>
        <end position="59"/>
    </location>
</feature>
<proteinExistence type="predicted"/>
<evidence type="ECO:0000256" key="2">
    <source>
        <dbReference type="SAM" id="Phobius"/>
    </source>
</evidence>
<feature type="compositionally biased region" description="Basic residues" evidence="1">
    <location>
        <begin position="31"/>
        <end position="46"/>
    </location>
</feature>
<dbReference type="AlphaFoldDB" id="A0A3S9NA05"/>
<feature type="transmembrane region" description="Helical" evidence="2">
    <location>
        <begin position="66"/>
        <end position="86"/>
    </location>
</feature>
<evidence type="ECO:0000256" key="1">
    <source>
        <dbReference type="SAM" id="MobiDB-lite"/>
    </source>
</evidence>
<keyword evidence="2" id="KW-0812">Transmembrane</keyword>
<dbReference type="EMBL" id="CP034545">
    <property type="protein sequence ID" value="AZQ52487.1"/>
    <property type="molecule type" value="Genomic_DNA"/>
</dbReference>
<sequence length="88" mass="9681">MRAESARAPRGGTDARPARTVRLSRNGTARRGPRPRRGAPPRRRPAVRLPPAAPFRRAVDTDGHPHTHLAFFAFCLVFLVTAFSQISA</sequence>
<protein>
    <submittedName>
        <fullName evidence="3">Uncharacterized protein</fullName>
    </submittedName>
</protein>
<gene>
    <name evidence="3" type="ORF">D5R55_16420</name>
</gene>
<organism evidence="3 4">
    <name type="scientific">Burkholderia cenocepacia</name>
    <dbReference type="NCBI Taxonomy" id="95486"/>
    <lineage>
        <taxon>Bacteria</taxon>
        <taxon>Pseudomonadati</taxon>
        <taxon>Pseudomonadota</taxon>
        <taxon>Betaproteobacteria</taxon>
        <taxon>Burkholderiales</taxon>
        <taxon>Burkholderiaceae</taxon>
        <taxon>Burkholderia</taxon>
        <taxon>Burkholderia cepacia complex</taxon>
    </lineage>
</organism>
<keyword evidence="2" id="KW-1133">Transmembrane helix</keyword>
<dbReference type="Proteomes" id="UP000277191">
    <property type="component" value="Chromosome 1"/>
</dbReference>
<feature type="compositionally biased region" description="Low complexity" evidence="1">
    <location>
        <begin position="47"/>
        <end position="56"/>
    </location>
</feature>
<name>A0A3S9NA05_9BURK</name>
<accession>A0A3S9NA05</accession>
<evidence type="ECO:0000313" key="4">
    <source>
        <dbReference type="Proteomes" id="UP000277191"/>
    </source>
</evidence>